<dbReference type="OrthoDB" id="630188at2759"/>
<dbReference type="AlphaFoldDB" id="C6SX95"/>
<dbReference type="InterPro" id="IPR026057">
    <property type="entry name" value="TBL_C"/>
</dbReference>
<accession>C6SX95</accession>
<organism evidence="10">
    <name type="scientific">Glycine max</name>
    <name type="common">Soybean</name>
    <name type="synonym">Glycine hispida</name>
    <dbReference type="NCBI Taxonomy" id="3847"/>
    <lineage>
        <taxon>Eukaryota</taxon>
        <taxon>Viridiplantae</taxon>
        <taxon>Streptophyta</taxon>
        <taxon>Embryophyta</taxon>
        <taxon>Tracheophyta</taxon>
        <taxon>Spermatophyta</taxon>
        <taxon>Magnoliopsida</taxon>
        <taxon>eudicotyledons</taxon>
        <taxon>Gunneridae</taxon>
        <taxon>Pentapetalae</taxon>
        <taxon>rosids</taxon>
        <taxon>fabids</taxon>
        <taxon>Fabales</taxon>
        <taxon>Fabaceae</taxon>
        <taxon>Papilionoideae</taxon>
        <taxon>50 kb inversion clade</taxon>
        <taxon>NPAAA clade</taxon>
        <taxon>indigoferoid/millettioid clade</taxon>
        <taxon>Phaseoleae</taxon>
        <taxon>Glycine</taxon>
        <taxon>Glycine subgen. Soja</taxon>
    </lineage>
</organism>
<dbReference type="Pfam" id="PF13839">
    <property type="entry name" value="PC-Esterase"/>
    <property type="match status" value="1"/>
</dbReference>
<evidence type="ECO:0000256" key="4">
    <source>
        <dbReference type="ARBA" id="ARBA00022968"/>
    </source>
</evidence>
<evidence type="ECO:0000256" key="1">
    <source>
        <dbReference type="ARBA" id="ARBA00004167"/>
    </source>
</evidence>
<dbReference type="RefSeq" id="NP_001235289.2">
    <property type="nucleotide sequence ID" value="NM_001248360.2"/>
</dbReference>
<name>C6SX95_SOYBN</name>
<evidence type="ECO:0000259" key="8">
    <source>
        <dbReference type="Pfam" id="PF13839"/>
    </source>
</evidence>
<reference evidence="10" key="1">
    <citation type="submission" date="2009-08" db="EMBL/GenBank/DDBJ databases">
        <authorList>
            <person name="Cheung F."/>
            <person name="Xiao Y."/>
            <person name="Chan A."/>
            <person name="Moskal W."/>
            <person name="Town C.D."/>
        </authorList>
    </citation>
    <scope>NUCLEOTIDE SEQUENCE</scope>
</reference>
<sequence length="251" mass="29163">MVKRVRSDSGPLSLQKHNHWCVKLGVSIFLVGLVVRLLLWDSFSFSSVVVETPPPLEEAKAESPVFASSVLQDSDDFPENDQNQTQISKNEKCDLFVGNWVQDLSGPVYTNESCRVIEPHQNCMKNGRPDSGYLYWRWSPRDCVLPKFNPRKFLKFMRNKSMSFIGDSISRNQVQSLLCILSKVEPAVEIYHDKEYRSKIWKFRSHNFTLSVIWTPFLVKAAIFEDFNGVTSSEIQLYLDTFDQWTNQYRF</sequence>
<dbReference type="ExpressionAtlas" id="C6SX95">
    <property type="expression patterns" value="baseline and differential"/>
</dbReference>
<dbReference type="EMBL" id="BT089789">
    <property type="protein sequence ID" value="ACU13868.1"/>
    <property type="molecule type" value="mRNA"/>
</dbReference>
<dbReference type="PANTHER" id="PTHR32285:SF324">
    <property type="entry name" value="PROTEIN TRICHOME BIREFRINGENCE-LIKE 25"/>
    <property type="match status" value="1"/>
</dbReference>
<evidence type="ECO:0000259" key="9">
    <source>
        <dbReference type="Pfam" id="PF14416"/>
    </source>
</evidence>
<feature type="transmembrane region" description="Helical" evidence="7">
    <location>
        <begin position="20"/>
        <end position="40"/>
    </location>
</feature>
<dbReference type="PANTHER" id="PTHR32285">
    <property type="entry name" value="PROTEIN TRICHOME BIREFRINGENCE-LIKE 9-RELATED"/>
    <property type="match status" value="1"/>
</dbReference>
<feature type="domain" description="Trichome birefringence-like C-terminal" evidence="8">
    <location>
        <begin position="145"/>
        <end position="249"/>
    </location>
</feature>
<comment type="subcellular location">
    <subcellularLocation>
        <location evidence="1">Membrane</location>
        <topology evidence="1">Single-pass membrane protein</topology>
    </subcellularLocation>
</comment>
<keyword evidence="5 7" id="KW-1133">Transmembrane helix</keyword>
<proteinExistence type="evidence at transcript level"/>
<evidence type="ECO:0000256" key="2">
    <source>
        <dbReference type="ARBA" id="ARBA00007727"/>
    </source>
</evidence>
<evidence type="ECO:0000313" key="10">
    <source>
        <dbReference type="EMBL" id="ACU13868.1"/>
    </source>
</evidence>
<dbReference type="GO" id="GO:0016020">
    <property type="term" value="C:membrane"/>
    <property type="evidence" value="ECO:0007669"/>
    <property type="project" value="UniProtKB-SubCell"/>
</dbReference>
<protein>
    <submittedName>
        <fullName evidence="10">Uncharacterized protein</fullName>
    </submittedName>
</protein>
<keyword evidence="3 7" id="KW-0812">Transmembrane</keyword>
<dbReference type="InterPro" id="IPR029962">
    <property type="entry name" value="TBL"/>
</dbReference>
<keyword evidence="6 7" id="KW-0472">Membrane</keyword>
<dbReference type="Pfam" id="PF14416">
    <property type="entry name" value="PMR5N"/>
    <property type="match status" value="1"/>
</dbReference>
<evidence type="ECO:0000256" key="7">
    <source>
        <dbReference type="SAM" id="Phobius"/>
    </source>
</evidence>
<comment type="similarity">
    <text evidence="2">Belongs to the PC-esterase family. TBL subfamily.</text>
</comment>
<dbReference type="KEGG" id="gmx:100305942"/>
<dbReference type="InterPro" id="IPR025846">
    <property type="entry name" value="TBL_N"/>
</dbReference>
<keyword evidence="4" id="KW-0735">Signal-anchor</keyword>
<evidence type="ECO:0000256" key="5">
    <source>
        <dbReference type="ARBA" id="ARBA00022989"/>
    </source>
</evidence>
<feature type="domain" description="Trichome birefringence-like N-terminal" evidence="9">
    <location>
        <begin position="91"/>
        <end position="143"/>
    </location>
</feature>
<dbReference type="GeneID" id="100305942"/>
<evidence type="ECO:0000256" key="6">
    <source>
        <dbReference type="ARBA" id="ARBA00023136"/>
    </source>
</evidence>
<dbReference type="GO" id="GO:0016413">
    <property type="term" value="F:O-acetyltransferase activity"/>
    <property type="evidence" value="ECO:0007669"/>
    <property type="project" value="InterPro"/>
</dbReference>
<evidence type="ECO:0000256" key="3">
    <source>
        <dbReference type="ARBA" id="ARBA00022692"/>
    </source>
</evidence>